<feature type="compositionally biased region" description="Polar residues" evidence="4">
    <location>
        <begin position="403"/>
        <end position="415"/>
    </location>
</feature>
<dbReference type="Gene3D" id="3.40.250.10">
    <property type="entry name" value="Rhodanese-like domain"/>
    <property type="match status" value="1"/>
</dbReference>
<dbReference type="Pfam" id="PF00443">
    <property type="entry name" value="UCH"/>
    <property type="match status" value="1"/>
</dbReference>
<comment type="similarity">
    <text evidence="2">Belongs to the peptidase C19 family.</text>
</comment>
<dbReference type="InterPro" id="IPR038765">
    <property type="entry name" value="Papain-like_cys_pep_sf"/>
</dbReference>
<evidence type="ECO:0000256" key="4">
    <source>
        <dbReference type="SAM" id="MobiDB-lite"/>
    </source>
</evidence>
<dbReference type="EC" id="3.4.19.12" evidence="3"/>
<gene>
    <name evidence="6" type="ORF">DdX_03430</name>
</gene>
<evidence type="ECO:0000256" key="2">
    <source>
        <dbReference type="ARBA" id="ARBA00009085"/>
    </source>
</evidence>
<dbReference type="InterPro" id="IPR028889">
    <property type="entry name" value="USP"/>
</dbReference>
<dbReference type="CDD" id="cd02674">
    <property type="entry name" value="Peptidase_C19R"/>
    <property type="match status" value="1"/>
</dbReference>
<evidence type="ECO:0000313" key="7">
    <source>
        <dbReference type="Proteomes" id="UP001201812"/>
    </source>
</evidence>
<dbReference type="InterPro" id="IPR001394">
    <property type="entry name" value="Peptidase_C19_UCH"/>
</dbReference>
<dbReference type="Gene3D" id="3.90.70.10">
    <property type="entry name" value="Cysteine proteinases"/>
    <property type="match status" value="1"/>
</dbReference>
<dbReference type="GO" id="GO:0016579">
    <property type="term" value="P:protein deubiquitination"/>
    <property type="evidence" value="ECO:0007669"/>
    <property type="project" value="InterPro"/>
</dbReference>
<evidence type="ECO:0000313" key="6">
    <source>
        <dbReference type="EMBL" id="KAI1723278.1"/>
    </source>
</evidence>
<dbReference type="PANTHER" id="PTHR21646:SF91">
    <property type="entry name" value="USP DOMAIN-CONTAINING PROTEIN"/>
    <property type="match status" value="1"/>
</dbReference>
<name>A0AAD4R4S8_9BILA</name>
<sequence length="898" mass="101733">MVIQERPLKFKNFEELRENAKLDSALAKQITAKTPSQSLSLLIKLTDTARLKRRTGDAEQSYIYYKRGFELCTIVNAKDLAQFKKTPDFRRYFDLSTEVLHEISDLVEEIELRYKLRDEDNESASSNNSVVSTASTNVSRSAVQPLASQPSMLQDWDTHIKPIQLVHYVEEQKASVLVLDYREEKHKVIEYTRIPNAISVINIDPTKVTHGCLLSMLVSVVDISERPLLQRIAHYDLVILLGDEGEMKASHTGLRPTSRTNILMEALTTYNLRERLKRPPLIMERGFAEWEITYPCYTKVTETYKYEQSLDIAFGSLLADALRANQLDISYPDLTLKTQSQRHDSNKKSMPNQSENEIAYPTDIASELLQPNSGSYRPVPATRNIRPPSPANTLIRDERNGVVENTQSTTFQVNGNEARKPKIKASSPQIPRIDRTTKPTTAQHQKPSHFPVDEPTVNNKENNDPYNPDATPSTCGAAAGAAFSTDVMRRSLPQVQTLGGARIAPIPPIPDRSTKASLLSAKQPPQLFFQVHEAAIRNIYECSKLGRIPPGYTGLYNLTNTCFMNATLQALFNTPGFSDLFRNKQVAHHINMANRQYGTMGVISACFASLVDAYWEGIYSAIKPLFFLETFAHRVNSSLADRRQHDAQEFQIYLLDALHEDTNKITQRRPFEQNYTGHNLIKEAEDYIKRSQLFSSSIVNDFFNLRTVSRLSCTVCTSASVTFEEMNQISVELPSASVQRYVTLNECLQRHFADVLLDGQSCWNCPRCKSPQVAGRSTKIWMLPPILVVHMKRFSLEGGDYVKNEIDVSFDIAQLDMSRYVHEKAPEQNATYSLYAVTNHDGRLNSGHYTSFTKNLQTGEWLKFDDEQCSTISPAHIVSKKAFILYYANTRVYNGNKL</sequence>
<evidence type="ECO:0000256" key="1">
    <source>
        <dbReference type="ARBA" id="ARBA00000707"/>
    </source>
</evidence>
<feature type="domain" description="USP" evidence="5">
    <location>
        <begin position="553"/>
        <end position="890"/>
    </location>
</feature>
<comment type="caution">
    <text evidence="6">The sequence shown here is derived from an EMBL/GenBank/DDBJ whole genome shotgun (WGS) entry which is preliminary data.</text>
</comment>
<dbReference type="InterPro" id="IPR050185">
    <property type="entry name" value="Ub_carboxyl-term_hydrolase"/>
</dbReference>
<keyword evidence="7" id="KW-1185">Reference proteome</keyword>
<dbReference type="SUPFAM" id="SSF52821">
    <property type="entry name" value="Rhodanese/Cell cycle control phosphatase"/>
    <property type="match status" value="1"/>
</dbReference>
<dbReference type="Proteomes" id="UP001201812">
    <property type="component" value="Unassembled WGS sequence"/>
</dbReference>
<proteinExistence type="inferred from homology"/>
<dbReference type="SUPFAM" id="SSF54001">
    <property type="entry name" value="Cysteine proteinases"/>
    <property type="match status" value="1"/>
</dbReference>
<feature type="region of interest" description="Disordered" evidence="4">
    <location>
        <begin position="368"/>
        <end position="462"/>
    </location>
</feature>
<dbReference type="GO" id="GO:0004843">
    <property type="term" value="F:cysteine-type deubiquitinase activity"/>
    <property type="evidence" value="ECO:0007669"/>
    <property type="project" value="UniProtKB-EC"/>
</dbReference>
<evidence type="ECO:0000256" key="3">
    <source>
        <dbReference type="ARBA" id="ARBA00012759"/>
    </source>
</evidence>
<keyword evidence="6" id="KW-0378">Hydrolase</keyword>
<dbReference type="InterPro" id="IPR018200">
    <property type="entry name" value="USP_CS"/>
</dbReference>
<dbReference type="PROSITE" id="PS00973">
    <property type="entry name" value="USP_2"/>
    <property type="match status" value="1"/>
</dbReference>
<dbReference type="PANTHER" id="PTHR21646">
    <property type="entry name" value="UBIQUITIN CARBOXYL-TERMINAL HYDROLASE"/>
    <property type="match status" value="1"/>
</dbReference>
<accession>A0AAD4R4S8</accession>
<dbReference type="PROSITE" id="PS50235">
    <property type="entry name" value="USP_3"/>
    <property type="match status" value="1"/>
</dbReference>
<dbReference type="InterPro" id="IPR036873">
    <property type="entry name" value="Rhodanese-like_dom_sf"/>
</dbReference>
<reference evidence="6" key="1">
    <citation type="submission" date="2022-01" db="EMBL/GenBank/DDBJ databases">
        <title>Genome Sequence Resource for Two Populations of Ditylenchus destructor, the Migratory Endoparasitic Phytonematode.</title>
        <authorList>
            <person name="Zhang H."/>
            <person name="Lin R."/>
            <person name="Xie B."/>
        </authorList>
    </citation>
    <scope>NUCLEOTIDE SEQUENCE</scope>
    <source>
        <strain evidence="6">BazhouSP</strain>
    </source>
</reference>
<dbReference type="AlphaFoldDB" id="A0AAD4R4S8"/>
<protein>
    <recommendedName>
        <fullName evidence="3">ubiquitinyl hydrolase 1</fullName>
        <ecNumber evidence="3">3.4.19.12</ecNumber>
    </recommendedName>
</protein>
<dbReference type="EMBL" id="JAKKPZ010000003">
    <property type="protein sequence ID" value="KAI1723278.1"/>
    <property type="molecule type" value="Genomic_DNA"/>
</dbReference>
<evidence type="ECO:0000259" key="5">
    <source>
        <dbReference type="PROSITE" id="PS50235"/>
    </source>
</evidence>
<organism evidence="6 7">
    <name type="scientific">Ditylenchus destructor</name>
    <dbReference type="NCBI Taxonomy" id="166010"/>
    <lineage>
        <taxon>Eukaryota</taxon>
        <taxon>Metazoa</taxon>
        <taxon>Ecdysozoa</taxon>
        <taxon>Nematoda</taxon>
        <taxon>Chromadorea</taxon>
        <taxon>Rhabditida</taxon>
        <taxon>Tylenchina</taxon>
        <taxon>Tylenchomorpha</taxon>
        <taxon>Sphaerularioidea</taxon>
        <taxon>Anguinidae</taxon>
        <taxon>Anguininae</taxon>
        <taxon>Ditylenchus</taxon>
    </lineage>
</organism>
<comment type="catalytic activity">
    <reaction evidence="1">
        <text>Thiol-dependent hydrolysis of ester, thioester, amide, peptide and isopeptide bonds formed by the C-terminal Gly of ubiquitin (a 76-residue protein attached to proteins as an intracellular targeting signal).</text>
        <dbReference type="EC" id="3.4.19.12"/>
    </reaction>
</comment>
<dbReference type="Gene3D" id="1.20.58.80">
    <property type="entry name" value="Phosphotransferase system, lactose/cellobiose-type IIA subunit"/>
    <property type="match status" value="1"/>
</dbReference>